<feature type="region of interest" description="Disordered" evidence="2">
    <location>
        <begin position="2354"/>
        <end position="2380"/>
    </location>
</feature>
<feature type="region of interest" description="Disordered" evidence="2">
    <location>
        <begin position="213"/>
        <end position="675"/>
    </location>
</feature>
<proteinExistence type="predicted"/>
<dbReference type="EMBL" id="BNCP01000001">
    <property type="protein sequence ID" value="GIL69927.1"/>
    <property type="molecule type" value="Genomic_DNA"/>
</dbReference>
<feature type="compositionally biased region" description="Basic residues" evidence="2">
    <location>
        <begin position="67"/>
        <end position="77"/>
    </location>
</feature>
<feature type="compositionally biased region" description="Basic and acidic residues" evidence="2">
    <location>
        <begin position="161"/>
        <end position="177"/>
    </location>
</feature>
<feature type="region of interest" description="Disordered" evidence="2">
    <location>
        <begin position="1987"/>
        <end position="2060"/>
    </location>
</feature>
<feature type="compositionally biased region" description="Pro residues" evidence="2">
    <location>
        <begin position="440"/>
        <end position="454"/>
    </location>
</feature>
<feature type="compositionally biased region" description="Low complexity" evidence="2">
    <location>
        <begin position="2865"/>
        <end position="2884"/>
    </location>
</feature>
<feature type="compositionally biased region" description="Pro residues" evidence="2">
    <location>
        <begin position="277"/>
        <end position="290"/>
    </location>
</feature>
<feature type="compositionally biased region" description="Low complexity" evidence="2">
    <location>
        <begin position="2911"/>
        <end position="2924"/>
    </location>
</feature>
<feature type="compositionally biased region" description="Polar residues" evidence="2">
    <location>
        <begin position="2209"/>
        <end position="2219"/>
    </location>
</feature>
<feature type="compositionally biased region" description="Polar residues" evidence="2">
    <location>
        <begin position="2506"/>
        <end position="2518"/>
    </location>
</feature>
<feature type="compositionally biased region" description="Low complexity" evidence="2">
    <location>
        <begin position="1371"/>
        <end position="1383"/>
    </location>
</feature>
<feature type="region of interest" description="Disordered" evidence="2">
    <location>
        <begin position="889"/>
        <end position="909"/>
    </location>
</feature>
<reference evidence="4" key="1">
    <citation type="journal article" date="2021" name="Proc. Natl. Acad. Sci. U.S.A.">
        <title>Three genomes in the algal genus Volvox reveal the fate of a haploid sex-determining region after a transition to homothallism.</title>
        <authorList>
            <person name="Yamamoto K."/>
            <person name="Hamaji T."/>
            <person name="Kawai-Toyooka H."/>
            <person name="Matsuzaki R."/>
            <person name="Takahashi F."/>
            <person name="Nishimura Y."/>
            <person name="Kawachi M."/>
            <person name="Noguchi H."/>
            <person name="Minakuchi Y."/>
            <person name="Umen J.G."/>
            <person name="Toyoda A."/>
            <person name="Nozaki H."/>
        </authorList>
    </citation>
    <scope>NUCLEOTIDE SEQUENCE</scope>
    <source>
        <strain evidence="4">NIES-3785</strain>
        <strain evidence="3">NIES-3786</strain>
    </source>
</reference>
<feature type="region of interest" description="Disordered" evidence="2">
    <location>
        <begin position="2397"/>
        <end position="2434"/>
    </location>
</feature>
<feature type="compositionally biased region" description="Gly residues" evidence="2">
    <location>
        <begin position="2356"/>
        <end position="2375"/>
    </location>
</feature>
<feature type="compositionally biased region" description="Basic and acidic residues" evidence="2">
    <location>
        <begin position="1286"/>
        <end position="1297"/>
    </location>
</feature>
<feature type="coiled-coil region" evidence="1">
    <location>
        <begin position="2088"/>
        <end position="2115"/>
    </location>
</feature>
<dbReference type="CDD" id="cd22249">
    <property type="entry name" value="UDM1_RNF168_RNF169-like"/>
    <property type="match status" value="1"/>
</dbReference>
<feature type="compositionally biased region" description="Polar residues" evidence="2">
    <location>
        <begin position="893"/>
        <end position="907"/>
    </location>
</feature>
<keyword evidence="6" id="KW-1185">Reference proteome</keyword>
<feature type="compositionally biased region" description="Low complexity" evidence="2">
    <location>
        <begin position="3032"/>
        <end position="3052"/>
    </location>
</feature>
<name>A0A8J4GF32_9CHLO</name>
<feature type="compositionally biased region" description="Low complexity" evidence="2">
    <location>
        <begin position="950"/>
        <end position="962"/>
    </location>
</feature>
<accession>A0A8J4GF32</accession>
<evidence type="ECO:0000313" key="5">
    <source>
        <dbReference type="Proteomes" id="UP000722791"/>
    </source>
</evidence>
<feature type="compositionally biased region" description="Polar residues" evidence="2">
    <location>
        <begin position="307"/>
        <end position="316"/>
    </location>
</feature>
<feature type="compositionally biased region" description="Low complexity" evidence="2">
    <location>
        <begin position="2659"/>
        <end position="2670"/>
    </location>
</feature>
<gene>
    <name evidence="3" type="ORF">Vretifemale_775</name>
    <name evidence="4" type="ORF">Vretimale_10067</name>
</gene>
<feature type="compositionally biased region" description="Low complexity" evidence="2">
    <location>
        <begin position="1014"/>
        <end position="1035"/>
    </location>
</feature>
<protein>
    <submittedName>
        <fullName evidence="4">Uncharacterized protein</fullName>
    </submittedName>
</protein>
<feature type="compositionally biased region" description="Polar residues" evidence="2">
    <location>
        <begin position="3090"/>
        <end position="3102"/>
    </location>
</feature>
<dbReference type="Proteomes" id="UP000722791">
    <property type="component" value="Unassembled WGS sequence"/>
</dbReference>
<feature type="region of interest" description="Disordered" evidence="2">
    <location>
        <begin position="2539"/>
        <end position="2766"/>
    </location>
</feature>
<feature type="region of interest" description="Disordered" evidence="2">
    <location>
        <begin position="950"/>
        <end position="1077"/>
    </location>
</feature>
<evidence type="ECO:0000256" key="1">
    <source>
        <dbReference type="SAM" id="Coils"/>
    </source>
</evidence>
<feature type="compositionally biased region" description="Low complexity" evidence="2">
    <location>
        <begin position="2614"/>
        <end position="2625"/>
    </location>
</feature>
<feature type="compositionally biased region" description="Low complexity" evidence="2">
    <location>
        <begin position="1664"/>
        <end position="1676"/>
    </location>
</feature>
<feature type="compositionally biased region" description="Gly residues" evidence="2">
    <location>
        <begin position="357"/>
        <end position="369"/>
    </location>
</feature>
<feature type="compositionally biased region" description="Low complexity" evidence="2">
    <location>
        <begin position="2958"/>
        <end position="2971"/>
    </location>
</feature>
<dbReference type="Proteomes" id="UP000747110">
    <property type="component" value="Unassembled WGS sequence"/>
</dbReference>
<feature type="region of interest" description="Disordered" evidence="2">
    <location>
        <begin position="1371"/>
        <end position="1390"/>
    </location>
</feature>
<feature type="compositionally biased region" description="Low complexity" evidence="2">
    <location>
        <begin position="500"/>
        <end position="554"/>
    </location>
</feature>
<feature type="compositionally biased region" description="Pro residues" evidence="2">
    <location>
        <begin position="603"/>
        <end position="617"/>
    </location>
</feature>
<feature type="region of interest" description="Disordered" evidence="2">
    <location>
        <begin position="3022"/>
        <end position="3121"/>
    </location>
</feature>
<feature type="compositionally biased region" description="Pro residues" evidence="2">
    <location>
        <begin position="2236"/>
        <end position="2247"/>
    </location>
</feature>
<feature type="region of interest" description="Disordered" evidence="2">
    <location>
        <begin position="161"/>
        <end position="199"/>
    </location>
</feature>
<feature type="compositionally biased region" description="Low complexity" evidence="2">
    <location>
        <begin position="2680"/>
        <end position="2716"/>
    </location>
</feature>
<feature type="compositionally biased region" description="Low complexity" evidence="2">
    <location>
        <begin position="121"/>
        <end position="131"/>
    </location>
</feature>
<sequence>MAAGTPDEKFQKLREENERRRKKKEDEEKRRKQEDEQKAKEALERRRQERLEQDERMRKPWQQPPAPKKHILRKGAKQKPIQPTSNPVDPVRQSQAEEKRREWRQGLQDFIKQQRQQAVSAAKAPAAAAPARPTGTDGAPVVPLTWEELRMAAEAGFDELLRQQELEAEQRGVEEPTGRAARHRSPFKSPFRGAPAPPQETVQVALVPTQQYNPNGVAAAASAAASGPTHGSPRPPPRHYPEDDNITAAAAGSAPHGYKYSDAPASAGHIASGTAPPITPSLPMPPPPPLQQQRQVQANDGPDWRPNQHSVDTATGDSAIDPPPPAAVLYPHSVSSTQGSGSWADGFAGMTGDANARGGGGGGGSGIDGAGSSSAGATGSVASSGGLRRGVTSTARHRASPLEPSLLDLAAQPTAVDKTIDPRASGANLDPDRFEDTGPPRSPSGPRPPLPGPYDAPSQQQGLSPGTTQPHSIAAPQRGSMQHARVAPGPPPQLDDPLEASLQAAGTLAALQQADGFRLSSPRPSEQRPQSLATAPVAPLPLPQQSQQLPSAPAGWSQSEYADMPHLHGTSVPPQAQPAKQDQRQARRGWGVPAQPPHAASAPPQPPLPPDPQPPPWARDASYSPEASAQVAAPWGLDSVRDTDSGDGGDSTVGYTATVTELPPPPAAQRQVHSPVAVRHSVAVGDSGGPEMWQRNSIALQPLPGAAAAATARHPHDGDGATAALSPPQSALPHVDLQLPRPVMTLSPQLENGEGGPGDWQQPDQPHTGAGLAHCTQMQGQGQRSLITSGAAVPVDMSADLVRYSSPPGPSRTPSDNSAGALAPESSQLAVCDDNLELMQQQAEREQPQHQQRHRLASVSYEGAAVVKPAVVTAAKEEGPMPPAFYGGKEGGTQHTRALQPGPQNEQAVDPVQAAAGVPLAAPEPSGPPGLRLTASQGVTLPSGSLQALSSAAAQVSPQGLSPSPPQAPLLPPIAPGRPLSGSAARLSNSGYSAAPPVSLPPLSPQSTAGEGEAASALTQLQALQQQQQQQAPFRAPSPPASPPRNGSTSSQRFQRQHSGTPSLAVSGSVSSGGGVAAGVPQARAYSYDGQGAASTAAAGYVAVTTTQPSPSASHHQPEQQQQQQLYAQQQRQLPITAAVSPSCEGLQPGLIANNKITRPELNGAHGNLMADDRSLVRSSGGGGRPEAVVAAQSRASLASPATIPRSSVVQEPPVVTEEPSEEAAAVWTPVSRKPMNPIPFHMAGASGAAGNGLTSHRGQGSGDTEGELEGEAEVDAGEVEEDDADIIRDRDDDGRGRRVAILEGPSSLERPPGTAEGSVMTGSHISARPWSGPSSMGPSGGSRLAGSGYQNSLLDDSVSSFDFRMRSAAASRPTSASPSCSPLPQPSETASSLLYPTVAAAAATSSASTASTSGPSAAAVDVPVKSSGLQGPYLAEGLQVATGRQGSATGNAGWTKGHAPAVTHGSAVASNKALRRLPAVFGGGGGGSGGSNGATAAIAAPNTFQVLQQAAAGRTSGSSDMYVSEGDGEGQPFVEEPVDDACGEEALAAGPAVSAGPVTAATPLMAAAVTADKPDPDLDELMREIQELSALRKALKVEFEIMGRGDAVADMGTLSANFVALPAVTAAAAAAAATPDAEDGYMDAAIEMPPISTPPPPLPLPPQQQQEQQAQLPSQLPAAARAPLLQWNIPGQPVGQAKAVSTPAAPTVHAPEVVATGLSVPASTAHPYTQSHTTKPPLLSSQFPHSPPQLLPGAAHLDIQKQQQVAQPQPQQQPQLIGKEAQERLGVHRWQSTPQLPITVLAAPSHPPSSNVPAAAVEAAALPPSIIDRPSGPAAVPSQLPVPIMVQGPNQGYVPISNKVTAEANAPAFTLPGATPASGTVNEGAVDARDGSFAFASPATATLGSVGILAGGVAAGGGGPEQAAPLPLAPPMVVPALAPVPAAPALQWTIPANGFVDGGTSAGRNIGSAVDATTTTITTAATGLGTAATASPSGRAVASIRKTAAVQPKRSPSGGGAYAAPASAGMDSPGPGSGSGSGVRRGGGMTATHMTGDAGSIGRQAAPLATTTAVATTERPLVNEGSYAQAAVQARERAERERAAREALQAEAAAAKAAIIQRSKSDRAGAGTVAVSPSAGAGSKDASPLGPKAPSAIGSYVRHPSPARAAPVAAAPTRSGAPGDASGGGGMPASEAAEMAPAAAAVMKQAWGTPSTTGQHSRIPTPPRAPAAAPTTVAVPPPPPASTPPRPTREDSLGSDFDFLERASDTSGDSETESPEAYGVSSKASPSRPPRREAFAPPAVSATASNAATAASTAYRERLAEARPQPLRIPSTAAATPMGGASTASTVASRAMPTGGRGHVGGTGPGAARAGGRGPSTPFTAAIRELMGLPGSAPLEQSRAAAGKQQQQQVARAQVLSSRGPTGGQAQGAAAAGRVEPIRLLSEEEDKLLASLKRLDADILRRGLMAAGIINDPLPSQPPAVAAPGRAAGKSGKAVAPRQGAGKGSSPSPLTNSIQQDQLRESLERLDVQLGALRRKMEERACSLGSPSARGAASGIGTPGPDAAPPPPREERRGPPATLAKSRTPTPNKAKAIRDQRQQQLSAAQGPTPPPARAAAASGAGTPQLPKPASAPAMGTMGSATGPEASSGLHLGAGGSGSATTATLAAAGGQPLGMPPRAPAAKAPSSAPSGPAASNAAAQQQQQQQPQLLQHYQPPGSTPFGAMPSQVAFSGHGAGSMIPPMFAPPPQLLPPQQQHQMQPGSASVLGGQNHQQQQVAYVPAMLPNGQMAFVPQYVQPSGAIGAFPGVFPGAPVPGFVPTGPMQAPQQQQQQQTMMPPMMMMMPPGQVPGQMPGAGATMLQAMPTQQAYPQQQPQQQLQQQQQIQLAGSGPMLAWGAGPVQAAAVPPPPPQSQQLQQNVSYNNNSGNIAGPSLYSFDRSGPVGHGMAYRRSSQDGSTGGSSPAAAQQQQQSSMLPYAMGPPPSGPMPHYHSTVMRSRSIGSKDGEAMVAAAAAAGLTIQSPQSQLAQNPYHHQQLMQSQQSRGQAQPEQQHQQIPYSDQQGAFQQQIRDDPYPQRGQGQGHGTSSHPHKVQVQSFGPNGSSRGLGSASGWGMSGNGGADGADAGVIKAVNLGLLLS</sequence>
<feature type="compositionally biased region" description="Polar residues" evidence="2">
    <location>
        <begin position="457"/>
        <end position="471"/>
    </location>
</feature>
<feature type="region of interest" description="Disordered" evidence="2">
    <location>
        <begin position="704"/>
        <end position="773"/>
    </location>
</feature>
<feature type="compositionally biased region" description="Low complexity" evidence="2">
    <location>
        <begin position="2296"/>
        <end position="2315"/>
    </location>
</feature>
<feature type="compositionally biased region" description="Polar residues" evidence="2">
    <location>
        <begin position="1045"/>
        <end position="1064"/>
    </location>
</feature>
<feature type="region of interest" description="Disordered" evidence="2">
    <location>
        <begin position="1106"/>
        <end position="1130"/>
    </location>
</feature>
<feature type="region of interest" description="Disordered" evidence="2">
    <location>
        <begin position="1725"/>
        <end position="1753"/>
    </location>
</feature>
<feature type="compositionally biased region" description="Basic and acidic residues" evidence="2">
    <location>
        <begin position="95"/>
        <end position="104"/>
    </location>
</feature>
<organism evidence="4 5">
    <name type="scientific">Volvox reticuliferus</name>
    <dbReference type="NCBI Taxonomy" id="1737510"/>
    <lineage>
        <taxon>Eukaryota</taxon>
        <taxon>Viridiplantae</taxon>
        <taxon>Chlorophyta</taxon>
        <taxon>core chlorophytes</taxon>
        <taxon>Chlorophyceae</taxon>
        <taxon>CS clade</taxon>
        <taxon>Chlamydomonadales</taxon>
        <taxon>Volvocaceae</taxon>
        <taxon>Volvox</taxon>
    </lineage>
</organism>
<feature type="compositionally biased region" description="Low complexity" evidence="2">
    <location>
        <begin position="2189"/>
        <end position="2202"/>
    </location>
</feature>
<feature type="compositionally biased region" description="Gly residues" evidence="2">
    <location>
        <begin position="2032"/>
        <end position="2046"/>
    </location>
</feature>
<feature type="compositionally biased region" description="Low complexity" evidence="2">
    <location>
        <begin position="2751"/>
        <end position="2760"/>
    </location>
</feature>
<feature type="region of interest" description="Disordered" evidence="2">
    <location>
        <begin position="1"/>
        <end position="142"/>
    </location>
</feature>
<dbReference type="EMBL" id="BNCQ01000019">
    <property type="protein sequence ID" value="GIM05609.1"/>
    <property type="molecule type" value="Genomic_DNA"/>
</dbReference>
<feature type="region of interest" description="Disordered" evidence="2">
    <location>
        <begin position="801"/>
        <end position="825"/>
    </location>
</feature>
<feature type="region of interest" description="Disordered" evidence="2">
    <location>
        <begin position="2471"/>
        <end position="2523"/>
    </location>
</feature>
<feature type="region of interest" description="Disordered" evidence="2">
    <location>
        <begin position="2898"/>
        <end position="2990"/>
    </location>
</feature>
<feature type="compositionally biased region" description="Low complexity" evidence="2">
    <location>
        <begin position="2480"/>
        <end position="2490"/>
    </location>
</feature>
<feature type="compositionally biased region" description="Pro residues" evidence="2">
    <location>
        <begin position="1652"/>
        <end position="1663"/>
    </location>
</feature>
<feature type="region of interest" description="Disordered" evidence="2">
    <location>
        <begin position="2119"/>
        <end position="2342"/>
    </location>
</feature>
<evidence type="ECO:0000313" key="3">
    <source>
        <dbReference type="EMBL" id="GIL69927.1"/>
    </source>
</evidence>
<feature type="compositionally biased region" description="Low complexity" evidence="2">
    <location>
        <begin position="2019"/>
        <end position="2031"/>
    </location>
</feature>
<feature type="region of interest" description="Disordered" evidence="2">
    <location>
        <begin position="1245"/>
        <end position="1350"/>
    </location>
</feature>
<feature type="compositionally biased region" description="Polar residues" evidence="2">
    <location>
        <begin position="1727"/>
        <end position="1745"/>
    </location>
</feature>
<feature type="compositionally biased region" description="Low complexity" evidence="2">
    <location>
        <begin position="2398"/>
        <end position="2416"/>
    </location>
</feature>
<feature type="compositionally biased region" description="Acidic residues" evidence="2">
    <location>
        <begin position="1265"/>
        <end position="1285"/>
    </location>
</feature>
<keyword evidence="1" id="KW-0175">Coiled coil</keyword>
<feature type="compositionally biased region" description="Low complexity" evidence="2">
    <location>
        <begin position="370"/>
        <end position="386"/>
    </location>
</feature>
<comment type="caution">
    <text evidence="4">The sequence shown here is derived from an EMBL/GenBank/DDBJ whole genome shotgun (WGS) entry which is preliminary data.</text>
</comment>
<feature type="compositionally biased region" description="Gly residues" evidence="2">
    <location>
        <begin position="3105"/>
        <end position="3118"/>
    </location>
</feature>
<feature type="compositionally biased region" description="Polar residues" evidence="2">
    <location>
        <begin position="3053"/>
        <end position="3065"/>
    </location>
</feature>
<feature type="compositionally biased region" description="Pro residues" evidence="2">
    <location>
        <begin position="963"/>
        <end position="976"/>
    </location>
</feature>
<evidence type="ECO:0000313" key="4">
    <source>
        <dbReference type="EMBL" id="GIM05609.1"/>
    </source>
</evidence>
<feature type="region of interest" description="Disordered" evidence="2">
    <location>
        <begin position="2864"/>
        <end position="2884"/>
    </location>
</feature>
<feature type="compositionally biased region" description="Low complexity" evidence="2">
    <location>
        <begin position="2161"/>
        <end position="2181"/>
    </location>
</feature>
<evidence type="ECO:0000313" key="6">
    <source>
        <dbReference type="Proteomes" id="UP000747110"/>
    </source>
</evidence>
<feature type="region of interest" description="Disordered" evidence="2">
    <location>
        <begin position="1647"/>
        <end position="1676"/>
    </location>
</feature>
<evidence type="ECO:0000256" key="2">
    <source>
        <dbReference type="SAM" id="MobiDB-lite"/>
    </source>
</evidence>
<feature type="compositionally biased region" description="Basic and acidic residues" evidence="2">
    <location>
        <begin position="1"/>
        <end position="58"/>
    </location>
</feature>
<dbReference type="OrthoDB" id="552557at2759"/>